<keyword evidence="2" id="KW-0285">Flavoprotein</keyword>
<dbReference type="Gene3D" id="3.10.20.30">
    <property type="match status" value="1"/>
</dbReference>
<dbReference type="OrthoDB" id="9789468at2"/>
<evidence type="ECO:0000259" key="10">
    <source>
        <dbReference type="PROSITE" id="PS51384"/>
    </source>
</evidence>
<dbReference type="InterPro" id="IPR001041">
    <property type="entry name" value="2Fe-2S_ferredoxin-type"/>
</dbReference>
<dbReference type="PANTHER" id="PTHR47354:SF8">
    <property type="entry name" value="1,2-PHENYLACETYL-COA EPOXIDASE, SUBUNIT E"/>
    <property type="match status" value="1"/>
</dbReference>
<evidence type="ECO:0000256" key="4">
    <source>
        <dbReference type="ARBA" id="ARBA00022723"/>
    </source>
</evidence>
<evidence type="ECO:0000259" key="9">
    <source>
        <dbReference type="PROSITE" id="PS51085"/>
    </source>
</evidence>
<dbReference type="Gene3D" id="2.40.30.10">
    <property type="entry name" value="Translation factors"/>
    <property type="match status" value="1"/>
</dbReference>
<evidence type="ECO:0000313" key="11">
    <source>
        <dbReference type="EMBL" id="RAJ15210.1"/>
    </source>
</evidence>
<dbReference type="SUPFAM" id="SSF52343">
    <property type="entry name" value="Ferredoxin reductase-like, C-terminal NADP-linked domain"/>
    <property type="match status" value="1"/>
</dbReference>
<dbReference type="CDD" id="cd00207">
    <property type="entry name" value="fer2"/>
    <property type="match status" value="1"/>
</dbReference>
<dbReference type="GO" id="GO:0050660">
    <property type="term" value="F:flavin adenine dinucleotide binding"/>
    <property type="evidence" value="ECO:0007669"/>
    <property type="project" value="TreeGrafter"/>
</dbReference>
<gene>
    <name evidence="11" type="ORF">LY08_01563</name>
</gene>
<dbReference type="InterPro" id="IPR050415">
    <property type="entry name" value="MRET"/>
</dbReference>
<dbReference type="Pfam" id="PF00111">
    <property type="entry name" value="Fer2"/>
    <property type="match status" value="1"/>
</dbReference>
<dbReference type="PRINTS" id="PR00371">
    <property type="entry name" value="FPNCR"/>
</dbReference>
<dbReference type="InterPro" id="IPR017938">
    <property type="entry name" value="Riboflavin_synthase-like_b-brl"/>
</dbReference>
<evidence type="ECO:0000256" key="3">
    <source>
        <dbReference type="ARBA" id="ARBA00022714"/>
    </source>
</evidence>
<keyword evidence="5" id="KW-0274">FAD</keyword>
<dbReference type="GO" id="GO:0016491">
    <property type="term" value="F:oxidoreductase activity"/>
    <property type="evidence" value="ECO:0007669"/>
    <property type="project" value="UniProtKB-KW"/>
</dbReference>
<feature type="domain" description="FAD-binding FR-type" evidence="10">
    <location>
        <begin position="2"/>
        <end position="106"/>
    </location>
</feature>
<keyword evidence="3" id="KW-0001">2Fe-2S</keyword>
<dbReference type="RefSeq" id="WP_111659876.1">
    <property type="nucleotide sequence ID" value="NZ_QLLO01000004.1"/>
</dbReference>
<dbReference type="Gene3D" id="3.40.50.80">
    <property type="entry name" value="Nucleotide-binding domain of ferredoxin-NADP reductase (FNR) module"/>
    <property type="match status" value="1"/>
</dbReference>
<comment type="caution">
    <text evidence="11">The sequence shown here is derived from an EMBL/GenBank/DDBJ whole genome shotgun (WGS) entry which is preliminary data.</text>
</comment>
<proteinExistence type="predicted"/>
<dbReference type="PROSITE" id="PS51085">
    <property type="entry name" value="2FE2S_FER_2"/>
    <property type="match status" value="1"/>
</dbReference>
<evidence type="ECO:0000256" key="7">
    <source>
        <dbReference type="ARBA" id="ARBA00023004"/>
    </source>
</evidence>
<keyword evidence="6" id="KW-0560">Oxidoreductase</keyword>
<name>A0A327RE02_9FLAO</name>
<evidence type="ECO:0000313" key="12">
    <source>
        <dbReference type="Proteomes" id="UP000248703"/>
    </source>
</evidence>
<dbReference type="GO" id="GO:0051537">
    <property type="term" value="F:2 iron, 2 sulfur cluster binding"/>
    <property type="evidence" value="ECO:0007669"/>
    <property type="project" value="UniProtKB-KW"/>
</dbReference>
<accession>A0A327RE02</accession>
<dbReference type="Pfam" id="PF00970">
    <property type="entry name" value="FAD_binding_6"/>
    <property type="match status" value="1"/>
</dbReference>
<dbReference type="InterPro" id="IPR039261">
    <property type="entry name" value="FNR_nucleotide-bd"/>
</dbReference>
<dbReference type="InterPro" id="IPR017927">
    <property type="entry name" value="FAD-bd_FR_type"/>
</dbReference>
<dbReference type="PROSITE" id="PS51384">
    <property type="entry name" value="FAD_FR"/>
    <property type="match status" value="1"/>
</dbReference>
<dbReference type="InterPro" id="IPR012675">
    <property type="entry name" value="Beta-grasp_dom_sf"/>
</dbReference>
<dbReference type="PRINTS" id="PR00406">
    <property type="entry name" value="CYTB5RDTASE"/>
</dbReference>
<dbReference type="EMBL" id="QLLO01000004">
    <property type="protein sequence ID" value="RAJ15210.1"/>
    <property type="molecule type" value="Genomic_DNA"/>
</dbReference>
<dbReference type="InterPro" id="IPR006058">
    <property type="entry name" value="2Fe2S_fd_BS"/>
</dbReference>
<keyword evidence="7" id="KW-0408">Iron</keyword>
<evidence type="ECO:0000256" key="6">
    <source>
        <dbReference type="ARBA" id="ARBA00023002"/>
    </source>
</evidence>
<dbReference type="InterPro" id="IPR001433">
    <property type="entry name" value="OxRdtase_FAD/NAD-bd"/>
</dbReference>
<keyword evidence="8" id="KW-0411">Iron-sulfur</keyword>
<dbReference type="AlphaFoldDB" id="A0A327RE02"/>
<dbReference type="PROSITE" id="PS00197">
    <property type="entry name" value="2FE2S_FER_1"/>
    <property type="match status" value="1"/>
</dbReference>
<dbReference type="InterPro" id="IPR036010">
    <property type="entry name" value="2Fe-2S_ferredoxin-like_sf"/>
</dbReference>
<protein>
    <submittedName>
        <fullName evidence="11">Ring-1,2-phenylacetyl-CoA epoxidase subunit PaaE</fullName>
    </submittedName>
</protein>
<evidence type="ECO:0000256" key="2">
    <source>
        <dbReference type="ARBA" id="ARBA00022630"/>
    </source>
</evidence>
<dbReference type="InterPro" id="IPR008333">
    <property type="entry name" value="Cbr1-like_FAD-bd_dom"/>
</dbReference>
<dbReference type="Pfam" id="PF00175">
    <property type="entry name" value="NAD_binding_1"/>
    <property type="match status" value="1"/>
</dbReference>
<evidence type="ECO:0000256" key="8">
    <source>
        <dbReference type="ARBA" id="ARBA00023014"/>
    </source>
</evidence>
<dbReference type="CDD" id="cd06214">
    <property type="entry name" value="PA_degradation_oxidoreductase_like"/>
    <property type="match status" value="1"/>
</dbReference>
<dbReference type="InterPro" id="IPR001709">
    <property type="entry name" value="Flavoprot_Pyr_Nucl_cyt_Rdtase"/>
</dbReference>
<dbReference type="SUPFAM" id="SSF63380">
    <property type="entry name" value="Riboflavin synthase domain-like"/>
    <property type="match status" value="1"/>
</dbReference>
<dbReference type="Proteomes" id="UP000248703">
    <property type="component" value="Unassembled WGS sequence"/>
</dbReference>
<keyword evidence="4" id="KW-0479">Metal-binding</keyword>
<dbReference type="PANTHER" id="PTHR47354">
    <property type="entry name" value="NADH OXIDOREDUCTASE HCR"/>
    <property type="match status" value="1"/>
</dbReference>
<dbReference type="SUPFAM" id="SSF54292">
    <property type="entry name" value="2Fe-2S ferredoxin-like"/>
    <property type="match status" value="1"/>
</dbReference>
<feature type="domain" description="2Fe-2S ferredoxin-type" evidence="9">
    <location>
        <begin position="267"/>
        <end position="357"/>
    </location>
</feature>
<comment type="cofactor">
    <cofactor evidence="1">
        <name>FAD</name>
        <dbReference type="ChEBI" id="CHEBI:57692"/>
    </cofactor>
</comment>
<reference evidence="11 12" key="1">
    <citation type="submission" date="2018-06" db="EMBL/GenBank/DDBJ databases">
        <title>Genomic Encyclopedia of Archaeal and Bacterial Type Strains, Phase II (KMG-II): from individual species to whole genera.</title>
        <authorList>
            <person name="Goeker M."/>
        </authorList>
    </citation>
    <scope>NUCLEOTIDE SEQUENCE [LARGE SCALE GENOMIC DNA]</scope>
    <source>
        <strain evidence="11 12">DSM 24464</strain>
    </source>
</reference>
<sequence>MTDFYNLKVADIYKETEDTSVVTFDVPSELQEAFRFRQGQHLTLKADINGEDVRRSYSLCSSPLDNKWQVAVKLIPGGKFSTYINDNLKAGDQLEVMVPTGTFGVECDPTTSKNYLFFAAGSGITPVLSMIKTHLAQEPNATCKLFYVNKTAKSIIFKEELEQLRNKYFGRLEIYYFLTKERRDIELFNGRFDDDKMKVLTNTFIDIPDTNDVFLCGPEKMVNYVSEYLINAGLPKHLVHFELFVTGLSEEDIKRAERLAQQNVEGTEVTIVDGGKEFAFTMTKEYDNILDAALGAGADLPFACKGGVCSTCKCEVKEGSVEMKINYALDDKEVSQNLVLSCQAVPTSNKVVVDFDV</sequence>
<evidence type="ECO:0000256" key="5">
    <source>
        <dbReference type="ARBA" id="ARBA00022827"/>
    </source>
</evidence>
<keyword evidence="12" id="KW-1185">Reference proteome</keyword>
<organism evidence="11 12">
    <name type="scientific">Olleya aquimaris</name>
    <dbReference type="NCBI Taxonomy" id="639310"/>
    <lineage>
        <taxon>Bacteria</taxon>
        <taxon>Pseudomonadati</taxon>
        <taxon>Bacteroidota</taxon>
        <taxon>Flavobacteriia</taxon>
        <taxon>Flavobacteriales</taxon>
        <taxon>Flavobacteriaceae</taxon>
    </lineage>
</organism>
<evidence type="ECO:0000256" key="1">
    <source>
        <dbReference type="ARBA" id="ARBA00001974"/>
    </source>
</evidence>
<dbReference type="GO" id="GO:0046872">
    <property type="term" value="F:metal ion binding"/>
    <property type="evidence" value="ECO:0007669"/>
    <property type="project" value="UniProtKB-KW"/>
</dbReference>